<dbReference type="OrthoDB" id="3627085at2"/>
<dbReference type="EMBL" id="LT607412">
    <property type="protein sequence ID" value="SCE69445.1"/>
    <property type="molecule type" value="Genomic_DNA"/>
</dbReference>
<sequence>MAGFEVDPGSLRGSAGSLDQVVDRLADALTEFEGTVQALGEPWGADDIGTLIGELYHGIHDLAMSCFEGNGEVLGQFAEGLHTMADTFDEVEQEIDAGLRRIGQLLGEG</sequence>
<dbReference type="InterPro" id="IPR036689">
    <property type="entry name" value="ESAT-6-like_sf"/>
</dbReference>
<keyword evidence="2" id="KW-1185">Reference proteome</keyword>
<protein>
    <submittedName>
        <fullName evidence="1">Uncharacterized conserved protein YukE</fullName>
    </submittedName>
</protein>
<accession>A0A1C4UCL3</accession>
<evidence type="ECO:0000313" key="2">
    <source>
        <dbReference type="Proteomes" id="UP000198243"/>
    </source>
</evidence>
<gene>
    <name evidence="1" type="ORF">GA0070607_0463</name>
</gene>
<dbReference type="Proteomes" id="UP000198243">
    <property type="component" value="Chromosome I"/>
</dbReference>
<dbReference type="RefSeq" id="WP_089016669.1">
    <property type="nucleotide sequence ID" value="NZ_LT607412.1"/>
</dbReference>
<evidence type="ECO:0000313" key="1">
    <source>
        <dbReference type="EMBL" id="SCE69445.1"/>
    </source>
</evidence>
<dbReference type="SUPFAM" id="SSF140453">
    <property type="entry name" value="EsxAB dimer-like"/>
    <property type="match status" value="1"/>
</dbReference>
<dbReference type="Gene3D" id="1.10.287.1060">
    <property type="entry name" value="ESAT-6-like"/>
    <property type="match status" value="1"/>
</dbReference>
<organism evidence="1 2">
    <name type="scientific">Micromonospora coriariae</name>
    <dbReference type="NCBI Taxonomy" id="285665"/>
    <lineage>
        <taxon>Bacteria</taxon>
        <taxon>Bacillati</taxon>
        <taxon>Actinomycetota</taxon>
        <taxon>Actinomycetes</taxon>
        <taxon>Micromonosporales</taxon>
        <taxon>Micromonosporaceae</taxon>
        <taxon>Micromonospora</taxon>
    </lineage>
</organism>
<dbReference type="AlphaFoldDB" id="A0A1C4UCL3"/>
<reference evidence="2" key="1">
    <citation type="submission" date="2016-06" db="EMBL/GenBank/DDBJ databases">
        <authorList>
            <person name="Varghese N."/>
            <person name="Submissions Spin"/>
        </authorList>
    </citation>
    <scope>NUCLEOTIDE SEQUENCE [LARGE SCALE GENOMIC DNA]</scope>
    <source>
        <strain evidence="2">DSM 44875</strain>
    </source>
</reference>
<name>A0A1C4UCL3_9ACTN</name>
<proteinExistence type="predicted"/>